<dbReference type="GeneID" id="75911138"/>
<evidence type="ECO:0000313" key="2">
    <source>
        <dbReference type="EMBL" id="KAI8583578.1"/>
    </source>
</evidence>
<accession>A0AAD5HIS2</accession>
<evidence type="ECO:0000256" key="1">
    <source>
        <dbReference type="SAM" id="MobiDB-lite"/>
    </source>
</evidence>
<feature type="compositionally biased region" description="Low complexity" evidence="1">
    <location>
        <begin position="651"/>
        <end position="660"/>
    </location>
</feature>
<gene>
    <name evidence="2" type="ORF">K450DRAFT_221784</name>
</gene>
<dbReference type="EMBL" id="MU620895">
    <property type="protein sequence ID" value="KAI8583578.1"/>
    <property type="molecule type" value="Genomic_DNA"/>
</dbReference>
<sequence length="860" mass="96805">MPLCRAGGYRRRCVDRFRCLSGGTSTMAHRFLIPCCIPGRNFPDNPDQDVFIQSRLNLVLPSVVDDLIPPATLINSVPVSTHSRPAWRTTLAYFVSAKLLRRLRKQGAQVRLDVATLSLDSRHEVMGTVSLDVKDAKMVLMKDGKRELREVEAYVVDKGNWLPLSPPAGAKASLSSRNPEIKAGLFVLDMPQAVSDLAARSSTPVPATFTKRALTKTDPGLELCSSSQIMEHDDHSLSQLSSEDDDDDDEDIPNPSRSSSLSANKAKLKSSGMPRRVQSHNNIKHIATESEYVRKRYSSSASQPKVNLEKLSTAFTGMKIEPHGKPSPTNGTTTERRRHDRTSSETSATTAASNNQLQSPSSSSSSSSLPYRQIGKGSKPITFYFNIVHADHITSLLRAKSSYARRRPRPFFRYQFLSNIITAPASSLSLIQQRQFRDSKNKVTCCFHFRGQPHDIQSWLTRQQKLVVTLIVKSDMDNEDDETIGVCEIPLSSVAFSTANGLQRAINDNEDYFYGSVEQDAIERVLPERSFPVYDLQTRELCVSAPEEIARITVRMGLVAGWWNNDATASQREDQGRLKSHRLSWTRLSSENDHANTLKRANSNGAEQFEQLLKNKKMKRAVSEQGSPRRSSSRQQPLHGKFIAPRPIVPSSFSFSKSDDLSISDSLEQEELDMEDDPPSVNSRRLMEQRQKRLEKTLLRGHSDLGAYRERPVSSSDRKKSIDDALMPPPMNLSQHRRLNRAHTHSSSWTTDLLDPVPSLTADSDTINEEIDDPYQESLTQMYSEALDLMRDHSMRWSKVKTLVTSEVDRVLRERQRLAEFRKNIEVMLKTKRARDHGIAKPSSVNRTKMAEKRLSGNFS</sequence>
<dbReference type="Gene3D" id="2.60.40.150">
    <property type="entry name" value="C2 domain"/>
    <property type="match status" value="1"/>
</dbReference>
<dbReference type="RefSeq" id="XP_051448582.1">
    <property type="nucleotide sequence ID" value="XM_051585790.1"/>
</dbReference>
<feature type="region of interest" description="Disordered" evidence="1">
    <location>
        <begin position="709"/>
        <end position="733"/>
    </location>
</feature>
<feature type="compositionally biased region" description="Basic and acidic residues" evidence="1">
    <location>
        <begin position="849"/>
        <end position="860"/>
    </location>
</feature>
<dbReference type="InterPro" id="IPR035892">
    <property type="entry name" value="C2_domain_sf"/>
</dbReference>
<feature type="compositionally biased region" description="Low complexity" evidence="1">
    <location>
        <begin position="344"/>
        <end position="370"/>
    </location>
</feature>
<feature type="compositionally biased region" description="Basic and acidic residues" evidence="1">
    <location>
        <begin position="709"/>
        <end position="723"/>
    </location>
</feature>
<feature type="compositionally biased region" description="Low complexity" evidence="1">
    <location>
        <begin position="628"/>
        <end position="637"/>
    </location>
</feature>
<organism evidence="2 3">
    <name type="scientific">Umbelopsis ramanniana AG</name>
    <dbReference type="NCBI Taxonomy" id="1314678"/>
    <lineage>
        <taxon>Eukaryota</taxon>
        <taxon>Fungi</taxon>
        <taxon>Fungi incertae sedis</taxon>
        <taxon>Mucoromycota</taxon>
        <taxon>Mucoromycotina</taxon>
        <taxon>Umbelopsidomycetes</taxon>
        <taxon>Umbelopsidales</taxon>
        <taxon>Umbelopsidaceae</taxon>
        <taxon>Umbelopsis</taxon>
    </lineage>
</organism>
<keyword evidence="3" id="KW-1185">Reference proteome</keyword>
<feature type="compositionally biased region" description="Low complexity" evidence="1">
    <location>
        <begin position="253"/>
        <end position="271"/>
    </location>
</feature>
<evidence type="ECO:0000313" key="3">
    <source>
        <dbReference type="Proteomes" id="UP001206595"/>
    </source>
</evidence>
<feature type="region of interest" description="Disordered" evidence="1">
    <location>
        <begin position="836"/>
        <end position="860"/>
    </location>
</feature>
<feature type="region of interest" description="Disordered" evidence="1">
    <location>
        <begin position="617"/>
        <end position="660"/>
    </location>
</feature>
<dbReference type="AlphaFoldDB" id="A0AAD5HIS2"/>
<feature type="compositionally biased region" description="Acidic residues" evidence="1">
    <location>
        <begin position="242"/>
        <end position="252"/>
    </location>
</feature>
<feature type="region of interest" description="Disordered" evidence="1">
    <location>
        <begin position="745"/>
        <end position="764"/>
    </location>
</feature>
<comment type="caution">
    <text evidence="2">The sequence shown here is derived from an EMBL/GenBank/DDBJ whole genome shotgun (WGS) entry which is preliminary data.</text>
</comment>
<proteinExistence type="predicted"/>
<protein>
    <submittedName>
        <fullName evidence="2">Uncharacterized protein</fullName>
    </submittedName>
</protein>
<reference evidence="2" key="1">
    <citation type="submission" date="2021-06" db="EMBL/GenBank/DDBJ databases">
        <authorList>
            <consortium name="DOE Joint Genome Institute"/>
            <person name="Mondo S.J."/>
            <person name="Amses K.R."/>
            <person name="Simmons D.R."/>
            <person name="Longcore J.E."/>
            <person name="Seto K."/>
            <person name="Alves G.H."/>
            <person name="Bonds A.E."/>
            <person name="Quandt C.A."/>
            <person name="Davis W.J."/>
            <person name="Chang Y."/>
            <person name="Letcher P.M."/>
            <person name="Powell M.J."/>
            <person name="Kuo A."/>
            <person name="Labutti K."/>
            <person name="Pangilinan J."/>
            <person name="Andreopoulos W."/>
            <person name="Tritt A."/>
            <person name="Riley R."/>
            <person name="Hundley H."/>
            <person name="Johnson J."/>
            <person name="Lipzen A."/>
            <person name="Barry K."/>
            <person name="Berbee M.L."/>
            <person name="Buchler N.E."/>
            <person name="Grigoriev I.V."/>
            <person name="Spatafora J.W."/>
            <person name="Stajich J.E."/>
            <person name="James T.Y."/>
        </authorList>
    </citation>
    <scope>NUCLEOTIDE SEQUENCE</scope>
    <source>
        <strain evidence="2">AG</strain>
    </source>
</reference>
<feature type="compositionally biased region" description="Basic and acidic residues" evidence="1">
    <location>
        <begin position="334"/>
        <end position="343"/>
    </location>
</feature>
<name>A0AAD5HIS2_UMBRA</name>
<feature type="region of interest" description="Disordered" evidence="1">
    <location>
        <begin position="315"/>
        <end position="371"/>
    </location>
</feature>
<reference evidence="2" key="2">
    <citation type="journal article" date="2022" name="Proc. Natl. Acad. Sci. U.S.A.">
        <title>Diploid-dominant life cycles characterize the early evolution of Fungi.</title>
        <authorList>
            <person name="Amses K.R."/>
            <person name="Simmons D.R."/>
            <person name="Longcore J.E."/>
            <person name="Mondo S.J."/>
            <person name="Seto K."/>
            <person name="Jeronimo G.H."/>
            <person name="Bonds A.E."/>
            <person name="Quandt C.A."/>
            <person name="Davis W.J."/>
            <person name="Chang Y."/>
            <person name="Federici B.A."/>
            <person name="Kuo A."/>
            <person name="LaButti K."/>
            <person name="Pangilinan J."/>
            <person name="Andreopoulos W."/>
            <person name="Tritt A."/>
            <person name="Riley R."/>
            <person name="Hundley H."/>
            <person name="Johnson J."/>
            <person name="Lipzen A."/>
            <person name="Barry K."/>
            <person name="Lang B.F."/>
            <person name="Cuomo C.A."/>
            <person name="Buchler N.E."/>
            <person name="Grigoriev I.V."/>
            <person name="Spatafora J.W."/>
            <person name="Stajich J.E."/>
            <person name="James T.Y."/>
        </authorList>
    </citation>
    <scope>NUCLEOTIDE SEQUENCE</scope>
    <source>
        <strain evidence="2">AG</strain>
    </source>
</reference>
<dbReference type="Proteomes" id="UP001206595">
    <property type="component" value="Unassembled WGS sequence"/>
</dbReference>
<feature type="region of interest" description="Disordered" evidence="1">
    <location>
        <begin position="226"/>
        <end position="287"/>
    </location>
</feature>